<keyword evidence="4" id="KW-0614">Plasmid</keyword>
<evidence type="ECO:0000256" key="2">
    <source>
        <dbReference type="ARBA" id="ARBA00023180"/>
    </source>
</evidence>
<evidence type="ECO:0000256" key="3">
    <source>
        <dbReference type="SAM" id="MobiDB-lite"/>
    </source>
</evidence>
<dbReference type="AlphaFoldDB" id="F8DD90"/>
<dbReference type="KEGG" id="hxa:Halxa_0376"/>
<accession>F8DD90</accession>
<dbReference type="Proteomes" id="UP000006794">
    <property type="component" value="Plasmid pHALXA01"/>
</dbReference>
<dbReference type="Gene3D" id="2.60.120.200">
    <property type="match status" value="1"/>
</dbReference>
<evidence type="ECO:0000256" key="1">
    <source>
        <dbReference type="ARBA" id="ARBA00022723"/>
    </source>
</evidence>
<dbReference type="OrthoDB" id="18576at2157"/>
<dbReference type="PANTHER" id="PTHR42970:SF1">
    <property type="entry name" value="PECTATE LYASE C-RELATED"/>
    <property type="match status" value="1"/>
</dbReference>
<proteinExistence type="predicted"/>
<dbReference type="Gene3D" id="2.160.20.10">
    <property type="entry name" value="Single-stranded right-handed beta-helix, Pectin lyase-like"/>
    <property type="match status" value="1"/>
</dbReference>
<dbReference type="InterPro" id="IPR011050">
    <property type="entry name" value="Pectin_lyase_fold/virulence"/>
</dbReference>
<evidence type="ECO:0000313" key="5">
    <source>
        <dbReference type="Proteomes" id="UP000006794"/>
    </source>
</evidence>
<dbReference type="PANTHER" id="PTHR42970">
    <property type="entry name" value="PECTATE LYASE C-RELATED"/>
    <property type="match status" value="1"/>
</dbReference>
<protein>
    <recommendedName>
        <fullName evidence="6">Pectate lyase</fullName>
    </recommendedName>
</protein>
<evidence type="ECO:0000313" key="4">
    <source>
        <dbReference type="EMBL" id="AEH38979.1"/>
    </source>
</evidence>
<keyword evidence="1" id="KW-0479">Metal-binding</keyword>
<reference evidence="5" key="1">
    <citation type="journal article" date="2012" name="Stand. Genomic Sci.">
        <title>Complete genome sequence of Halopiger xanaduensis type strain (SH-6(T)).</title>
        <authorList>
            <person name="Anderson I."/>
            <person name="Tindall B.J."/>
            <person name="Rohde M."/>
            <person name="Lucas S."/>
            <person name="Han J."/>
            <person name="Lapidus A."/>
            <person name="Cheng J.F."/>
            <person name="Goodwin L."/>
            <person name="Pitluck S."/>
            <person name="Peters L."/>
            <person name="Pati A."/>
            <person name="Mikhailova N."/>
            <person name="Pagani I."/>
            <person name="Teshima H."/>
            <person name="Han C."/>
            <person name="Tapia R."/>
            <person name="Land M."/>
            <person name="Woyke T."/>
            <person name="Klenk H.P."/>
            <person name="Kyrpides N."/>
            <person name="Ivanova N."/>
        </authorList>
    </citation>
    <scope>NUCLEOTIDE SEQUENCE [LARGE SCALE GENOMIC DNA]</scope>
    <source>
        <strain evidence="5">DSM 18323 / JCM 14033 / SH-6</strain>
        <plasmid evidence="5">Plasmid pHALXA01</plasmid>
    </source>
</reference>
<dbReference type="EMBL" id="CP002840">
    <property type="protein sequence ID" value="AEH38979.1"/>
    <property type="molecule type" value="Genomic_DNA"/>
</dbReference>
<dbReference type="GO" id="GO:0046872">
    <property type="term" value="F:metal ion binding"/>
    <property type="evidence" value="ECO:0007669"/>
    <property type="project" value="UniProtKB-KW"/>
</dbReference>
<dbReference type="InterPro" id="IPR012334">
    <property type="entry name" value="Pectin_lyas_fold"/>
</dbReference>
<dbReference type="PROSITE" id="PS51318">
    <property type="entry name" value="TAT"/>
    <property type="match status" value="1"/>
</dbReference>
<geneLocation type="plasmid" evidence="4 5">
    <name>pHALXA01</name>
</geneLocation>
<keyword evidence="2" id="KW-0325">Glycoprotein</keyword>
<dbReference type="RefSeq" id="WP_013875707.1">
    <property type="nucleotide sequence ID" value="NC_015658.1"/>
</dbReference>
<dbReference type="InterPro" id="IPR006311">
    <property type="entry name" value="TAT_signal"/>
</dbReference>
<dbReference type="HOGENOM" id="CLU_011706_0_0_2"/>
<sequence>MTQHRRAFLRTIGAGSLGIAAGAAISNTAAAATVITMEGGGADIWSTEDAFHYYYQSLAGDFDVVVHSLGVENTDPWAKGGLMVRDSLSADAANAMVRHRPNGEASLQWRSDAGAESDSMDAIQADWLRLRRSGATIEAYGSPDGENWTDLGTLEGDDVALGDEVYVGLAVTSHDTGTLGTATFKDLEGLSLEEMTNRDIGDVEVSGSVSTEEGVPFASTGEATDVTADGGTLHGTLDDLGGADAADCYFEYREVPRESWQRTDAQTLSESGSFSAEVSGLDTRRYYEFRAAVEAGDGDEAVGSTVQFATPSESNGSGGDGGPESKSHFEPDDGFATAAEWLDDETPIVTVREPARRQLRAALQVDGPRLVVFETSGTIDLGARTLEIPNDECYVAGQTAPSPGITLIRGGLYVEADDCVVQHIRVRPGDADQDVGWEPDAMHTGDDTENNVIDHCTATWGIDENLSVGYDTKDTTLSNCLIAEPLNDATHPKGPHGYGTLVGDGAENVAILGSVYAYNVDRNPRLKEGTETVLVNNLIHHYKDGVWMDPDTDASIEGNVFEQPQSDQPNVFGDGEAFVSDNIPYWDDDREMVGDGITELEERPLWPDDLEAMPAAKTRWHNLANVGARPADRTEHDWRLIKDVWTGDGERIDSQEEVGGYPDLPENTHELRVPESGTRAWLRSWTRRVEAGRSHGAGRSPSKPGRHE</sequence>
<dbReference type="InterPro" id="IPR052063">
    <property type="entry name" value="Polysaccharide_Lyase_1"/>
</dbReference>
<organism evidence="4 5">
    <name type="scientific">Halopiger xanaduensis (strain DSM 18323 / JCM 14033 / SH-6)</name>
    <dbReference type="NCBI Taxonomy" id="797210"/>
    <lineage>
        <taxon>Archaea</taxon>
        <taxon>Methanobacteriati</taxon>
        <taxon>Methanobacteriota</taxon>
        <taxon>Stenosarchaea group</taxon>
        <taxon>Halobacteria</taxon>
        <taxon>Halobacteriales</taxon>
        <taxon>Natrialbaceae</taxon>
        <taxon>Halopiger</taxon>
    </lineage>
</organism>
<gene>
    <name evidence="4" type="ordered locus">Halxa_0376</name>
</gene>
<dbReference type="GeneID" id="10795247"/>
<name>F8DD90_HALXS</name>
<feature type="region of interest" description="Disordered" evidence="3">
    <location>
        <begin position="308"/>
        <end position="332"/>
    </location>
</feature>
<dbReference type="SUPFAM" id="SSF51126">
    <property type="entry name" value="Pectin lyase-like"/>
    <property type="match status" value="1"/>
</dbReference>
<evidence type="ECO:0008006" key="6">
    <source>
        <dbReference type="Google" id="ProtNLM"/>
    </source>
</evidence>
<keyword evidence="5" id="KW-1185">Reference proteome</keyword>